<feature type="zinc finger region" description="dksA C4-type" evidence="4">
    <location>
        <begin position="94"/>
        <end position="118"/>
    </location>
</feature>
<dbReference type="InterPro" id="IPR020458">
    <property type="entry name" value="Znf_DskA_TraR_CS"/>
</dbReference>
<dbReference type="RefSeq" id="WP_134115523.1">
    <property type="nucleotide sequence ID" value="NZ_SOEG01000005.1"/>
</dbReference>
<dbReference type="InterPro" id="IPR014240">
    <property type="entry name" value="YteA"/>
</dbReference>
<feature type="region of interest" description="Disordered" evidence="5">
    <location>
        <begin position="144"/>
        <end position="171"/>
    </location>
</feature>
<evidence type="ECO:0000313" key="7">
    <source>
        <dbReference type="EMBL" id="TDX52761.1"/>
    </source>
</evidence>
<comment type="caution">
    <text evidence="7">The sequence shown here is derived from an EMBL/GenBank/DDBJ whole genome shotgun (WGS) entry which is preliminary data.</text>
</comment>
<dbReference type="EMBL" id="SOEG01000005">
    <property type="protein sequence ID" value="TDX52761.1"/>
    <property type="molecule type" value="Genomic_DNA"/>
</dbReference>
<protein>
    <submittedName>
        <fullName evidence="7">TraR/DksA family transcriptional regulator</fullName>
    </submittedName>
</protein>
<sequence>MLHELDYYKKKLLWEKQSILDQIGDINDRGYEGLGHSLRYSTSELSFYDNHPADQGTNTFDREKDIGLKDNAKIILNMIDDALNKIESGQYGHCDSCGKEINSERLEVMPYSTFCFDCKSKSELRIGSNGHNSRPIEENAVDSLHNGNPFAMNDNIGATGGEEKDYNGYDGEDTWQDVAKYGTSNTPSDIPGAVSYDDTYIDADEDNGIVGWGDGIMDKSLGDGEVDEEDDYLTGQGQKRSRKERE</sequence>
<evidence type="ECO:0000256" key="5">
    <source>
        <dbReference type="SAM" id="MobiDB-lite"/>
    </source>
</evidence>
<dbReference type="PROSITE" id="PS51128">
    <property type="entry name" value="ZF_DKSA_2"/>
    <property type="match status" value="1"/>
</dbReference>
<dbReference type="PROSITE" id="PS01102">
    <property type="entry name" value="ZF_DKSA_1"/>
    <property type="match status" value="1"/>
</dbReference>
<dbReference type="PANTHER" id="PTHR33823">
    <property type="entry name" value="RNA POLYMERASE-BINDING TRANSCRIPTION FACTOR DKSA-RELATED"/>
    <property type="match status" value="1"/>
</dbReference>
<dbReference type="NCBIfam" id="TIGR02890">
    <property type="entry name" value="bacill_yteA"/>
    <property type="match status" value="1"/>
</dbReference>
<evidence type="ECO:0000256" key="4">
    <source>
        <dbReference type="PROSITE-ProRule" id="PRU00510"/>
    </source>
</evidence>
<organism evidence="7 8">
    <name type="scientific">Orenia marismortui</name>
    <dbReference type="NCBI Taxonomy" id="46469"/>
    <lineage>
        <taxon>Bacteria</taxon>
        <taxon>Bacillati</taxon>
        <taxon>Bacillota</taxon>
        <taxon>Clostridia</taxon>
        <taxon>Halanaerobiales</taxon>
        <taxon>Halobacteroidaceae</taxon>
        <taxon>Orenia</taxon>
    </lineage>
</organism>
<dbReference type="AlphaFoldDB" id="A0A4R8H0F4"/>
<dbReference type="STRING" id="926561.GCA_000379025_03119"/>
<dbReference type="InterPro" id="IPR000962">
    <property type="entry name" value="Znf_DskA_TraR"/>
</dbReference>
<dbReference type="PANTHER" id="PTHR33823:SF4">
    <property type="entry name" value="GENERAL STRESS PROTEIN 16O"/>
    <property type="match status" value="1"/>
</dbReference>
<feature type="domain" description="Zinc finger DksA/TraR C4-type" evidence="6">
    <location>
        <begin position="89"/>
        <end position="123"/>
    </location>
</feature>
<keyword evidence="2" id="KW-0863">Zinc-finger</keyword>
<dbReference type="InterPro" id="IPR037187">
    <property type="entry name" value="DnaK_N"/>
</dbReference>
<dbReference type="SUPFAM" id="SSF109635">
    <property type="entry name" value="DnaK suppressor protein DksA, alpha-hairpin domain"/>
    <property type="match status" value="1"/>
</dbReference>
<dbReference type="SUPFAM" id="SSF57716">
    <property type="entry name" value="Glucocorticoid receptor-like (DNA-binding domain)"/>
    <property type="match status" value="1"/>
</dbReference>
<feature type="region of interest" description="Disordered" evidence="5">
    <location>
        <begin position="213"/>
        <end position="246"/>
    </location>
</feature>
<evidence type="ECO:0000256" key="3">
    <source>
        <dbReference type="ARBA" id="ARBA00022833"/>
    </source>
</evidence>
<dbReference type="Pfam" id="PF01258">
    <property type="entry name" value="zf-dskA_traR"/>
    <property type="match status" value="1"/>
</dbReference>
<evidence type="ECO:0000256" key="2">
    <source>
        <dbReference type="ARBA" id="ARBA00022771"/>
    </source>
</evidence>
<dbReference type="Gene3D" id="1.20.120.910">
    <property type="entry name" value="DksA, coiled-coil domain"/>
    <property type="match status" value="1"/>
</dbReference>
<evidence type="ECO:0000259" key="6">
    <source>
        <dbReference type="Pfam" id="PF01258"/>
    </source>
</evidence>
<proteinExistence type="predicted"/>
<accession>A0A4R8H0F4</accession>
<keyword evidence="8" id="KW-1185">Reference proteome</keyword>
<dbReference type="GO" id="GO:0008270">
    <property type="term" value="F:zinc ion binding"/>
    <property type="evidence" value="ECO:0007669"/>
    <property type="project" value="UniProtKB-KW"/>
</dbReference>
<name>A0A4R8H0F4_9FIRM</name>
<dbReference type="Proteomes" id="UP000295832">
    <property type="component" value="Unassembled WGS sequence"/>
</dbReference>
<keyword evidence="3" id="KW-0862">Zinc</keyword>
<keyword evidence="1" id="KW-0479">Metal-binding</keyword>
<reference evidence="7 8" key="1">
    <citation type="submission" date="2019-03" db="EMBL/GenBank/DDBJ databases">
        <title>Subsurface microbial communities from deep shales in Ohio and West Virginia, USA.</title>
        <authorList>
            <person name="Wrighton K."/>
        </authorList>
    </citation>
    <scope>NUCLEOTIDE SEQUENCE [LARGE SCALE GENOMIC DNA]</scope>
    <source>
        <strain evidence="7 8">MSL 6dP</strain>
    </source>
</reference>
<evidence type="ECO:0000256" key="1">
    <source>
        <dbReference type="ARBA" id="ARBA00022723"/>
    </source>
</evidence>
<gene>
    <name evidence="7" type="ORF">C7959_105117</name>
</gene>
<evidence type="ECO:0000313" key="8">
    <source>
        <dbReference type="Proteomes" id="UP000295832"/>
    </source>
</evidence>